<proteinExistence type="predicted"/>
<feature type="compositionally biased region" description="Polar residues" evidence="1">
    <location>
        <begin position="63"/>
        <end position="74"/>
    </location>
</feature>
<sequence length="94" mass="10252">MTEAVRSVIGLQQVVESRDVVLWKHYPAIVPYPSARSQHPTAAQSMCSRPSAHHLGHRGKAPPTNTATGENTSEPSPLFVIFEMAAQLHPLTRA</sequence>
<gene>
    <name evidence="2" type="ORF">JTE90_015086</name>
</gene>
<feature type="compositionally biased region" description="Polar residues" evidence="1">
    <location>
        <begin position="35"/>
        <end position="48"/>
    </location>
</feature>
<evidence type="ECO:0000313" key="3">
    <source>
        <dbReference type="Proteomes" id="UP000827092"/>
    </source>
</evidence>
<accession>A0AAV6VST1</accession>
<keyword evidence="3" id="KW-1185">Reference proteome</keyword>
<organism evidence="2 3">
    <name type="scientific">Oedothorax gibbosus</name>
    <dbReference type="NCBI Taxonomy" id="931172"/>
    <lineage>
        <taxon>Eukaryota</taxon>
        <taxon>Metazoa</taxon>
        <taxon>Ecdysozoa</taxon>
        <taxon>Arthropoda</taxon>
        <taxon>Chelicerata</taxon>
        <taxon>Arachnida</taxon>
        <taxon>Araneae</taxon>
        <taxon>Araneomorphae</taxon>
        <taxon>Entelegynae</taxon>
        <taxon>Araneoidea</taxon>
        <taxon>Linyphiidae</taxon>
        <taxon>Erigoninae</taxon>
        <taxon>Oedothorax</taxon>
    </lineage>
</organism>
<dbReference type="AlphaFoldDB" id="A0AAV6VST1"/>
<comment type="caution">
    <text evidence="2">The sequence shown here is derived from an EMBL/GenBank/DDBJ whole genome shotgun (WGS) entry which is preliminary data.</text>
</comment>
<evidence type="ECO:0000256" key="1">
    <source>
        <dbReference type="SAM" id="MobiDB-lite"/>
    </source>
</evidence>
<feature type="compositionally biased region" description="Basic residues" evidence="1">
    <location>
        <begin position="51"/>
        <end position="60"/>
    </location>
</feature>
<name>A0AAV6VST1_9ARAC</name>
<feature type="region of interest" description="Disordered" evidence="1">
    <location>
        <begin position="34"/>
        <end position="74"/>
    </location>
</feature>
<protein>
    <submittedName>
        <fullName evidence="2">Uncharacterized protein</fullName>
    </submittedName>
</protein>
<reference evidence="2 3" key="1">
    <citation type="journal article" date="2022" name="Nat. Ecol. Evol.">
        <title>A masculinizing supergene underlies an exaggerated male reproductive morph in a spider.</title>
        <authorList>
            <person name="Hendrickx F."/>
            <person name="De Corte Z."/>
            <person name="Sonet G."/>
            <person name="Van Belleghem S.M."/>
            <person name="Kostlbacher S."/>
            <person name="Vangestel C."/>
        </authorList>
    </citation>
    <scope>NUCLEOTIDE SEQUENCE [LARGE SCALE GENOMIC DNA]</scope>
    <source>
        <strain evidence="2">W744_W776</strain>
    </source>
</reference>
<dbReference type="EMBL" id="JAFNEN010000034">
    <property type="protein sequence ID" value="KAG8198872.1"/>
    <property type="molecule type" value="Genomic_DNA"/>
</dbReference>
<dbReference type="Proteomes" id="UP000827092">
    <property type="component" value="Unassembled WGS sequence"/>
</dbReference>
<evidence type="ECO:0000313" key="2">
    <source>
        <dbReference type="EMBL" id="KAG8198872.1"/>
    </source>
</evidence>